<dbReference type="EMBL" id="BQMJ01000013">
    <property type="protein sequence ID" value="GJQ10113.1"/>
    <property type="molecule type" value="Genomic_DNA"/>
</dbReference>
<protein>
    <submittedName>
        <fullName evidence="2">Uncharacterized protein</fullName>
    </submittedName>
</protein>
<name>A0A9C7PZ26_9RHOD</name>
<dbReference type="AlphaFoldDB" id="A0A9C7PZ26"/>
<dbReference type="EMBL" id="BQMJ01000039">
    <property type="protein sequence ID" value="GJQ13080.1"/>
    <property type="molecule type" value="Genomic_DNA"/>
</dbReference>
<dbReference type="OrthoDB" id="8371at2759"/>
<keyword evidence="3" id="KW-1185">Reference proteome</keyword>
<proteinExistence type="predicted"/>
<organism evidence="2 3">
    <name type="scientific">Galdieria partita</name>
    <dbReference type="NCBI Taxonomy" id="83374"/>
    <lineage>
        <taxon>Eukaryota</taxon>
        <taxon>Rhodophyta</taxon>
        <taxon>Bangiophyceae</taxon>
        <taxon>Galdieriales</taxon>
        <taxon>Galdieriaceae</taxon>
        <taxon>Galdieria</taxon>
    </lineage>
</organism>
<reference evidence="2" key="2">
    <citation type="submission" date="2022-01" db="EMBL/GenBank/DDBJ databases">
        <authorList>
            <person name="Hirooka S."/>
            <person name="Miyagishima S.Y."/>
        </authorList>
    </citation>
    <scope>NUCLEOTIDE SEQUENCE</scope>
    <source>
        <strain evidence="2">NBRC 102759</strain>
    </source>
</reference>
<comment type="caution">
    <text evidence="2">The sequence shown here is derived from an EMBL/GenBank/DDBJ whole genome shotgun (WGS) entry which is preliminary data.</text>
</comment>
<evidence type="ECO:0000313" key="3">
    <source>
        <dbReference type="Proteomes" id="UP001061958"/>
    </source>
</evidence>
<evidence type="ECO:0000313" key="1">
    <source>
        <dbReference type="EMBL" id="GJQ10113.1"/>
    </source>
</evidence>
<sequence>MALEMEVQRALFTLSCILLVACGSSTVVTVLDRWLYQEEDDGLESRQEKKTGLVESTQGYNLAQTVIEKGADGPNSLDTLKEDFQKRMQRKQQEETQQLEKQVESNVMSGLPKVFRLLGQHLVTPVVIKRLDQLRERYFYPF</sequence>
<evidence type="ECO:0000313" key="2">
    <source>
        <dbReference type="EMBL" id="GJQ13080.1"/>
    </source>
</evidence>
<dbReference type="Proteomes" id="UP001061958">
    <property type="component" value="Unassembled WGS sequence"/>
</dbReference>
<gene>
    <name evidence="1" type="ORF">GpartN1_g1904.t1</name>
    <name evidence="2" type="ORF">GpartN1_g4871.t1</name>
</gene>
<accession>A0A9C7PZ26</accession>
<reference evidence="2" key="1">
    <citation type="journal article" date="2022" name="Proc. Natl. Acad. Sci. U.S.A.">
        <title>Life cycle and functional genomics of the unicellular red alga Galdieria for elucidating algal and plant evolution and industrial use.</title>
        <authorList>
            <person name="Hirooka S."/>
            <person name="Itabashi T."/>
            <person name="Ichinose T.M."/>
            <person name="Onuma R."/>
            <person name="Fujiwara T."/>
            <person name="Yamashita S."/>
            <person name="Jong L.W."/>
            <person name="Tomita R."/>
            <person name="Iwane A.H."/>
            <person name="Miyagishima S.Y."/>
        </authorList>
    </citation>
    <scope>NUCLEOTIDE SEQUENCE</scope>
    <source>
        <strain evidence="2">NBRC 102759</strain>
    </source>
</reference>